<dbReference type="InterPro" id="IPR036614">
    <property type="entry name" value="RusA-like_sf"/>
</dbReference>
<accession>A0A345DE93</accession>
<proteinExistence type="predicted"/>
<reference evidence="2" key="1">
    <citation type="submission" date="2018-07" db="EMBL/GenBank/DDBJ databases">
        <authorList>
            <person name="Kim H."/>
        </authorList>
    </citation>
    <scope>NUCLEOTIDE SEQUENCE [LARGE SCALE GENOMIC DNA]</scope>
    <source>
        <strain evidence="2">F02</strain>
    </source>
</reference>
<protein>
    <submittedName>
        <fullName evidence="1">Uncharacterized protein</fullName>
    </submittedName>
</protein>
<dbReference type="Gene3D" id="3.30.1330.70">
    <property type="entry name" value="Holliday junction resolvase RusA"/>
    <property type="match status" value="1"/>
</dbReference>
<dbReference type="RefSeq" id="WP_114563732.1">
    <property type="nucleotide sequence ID" value="NZ_CP031124.1"/>
</dbReference>
<dbReference type="Proteomes" id="UP000252182">
    <property type="component" value="Chromosome"/>
</dbReference>
<dbReference type="GO" id="GO:0006281">
    <property type="term" value="P:DNA repair"/>
    <property type="evidence" value="ECO:0007669"/>
    <property type="project" value="InterPro"/>
</dbReference>
<dbReference type="GO" id="GO:0000287">
    <property type="term" value="F:magnesium ion binding"/>
    <property type="evidence" value="ECO:0007669"/>
    <property type="project" value="InterPro"/>
</dbReference>
<organism evidence="1 2">
    <name type="scientific">Ephemeroptericola cinctiostellae</name>
    <dbReference type="NCBI Taxonomy" id="2268024"/>
    <lineage>
        <taxon>Bacteria</taxon>
        <taxon>Pseudomonadati</taxon>
        <taxon>Pseudomonadota</taxon>
        <taxon>Betaproteobacteria</taxon>
        <taxon>Burkholderiales</taxon>
        <taxon>Burkholderiaceae</taxon>
        <taxon>Ephemeroptericola</taxon>
    </lineage>
</organism>
<dbReference type="AlphaFoldDB" id="A0A345DE93"/>
<dbReference type="SUPFAM" id="SSF103084">
    <property type="entry name" value="Holliday junction resolvase RusA"/>
    <property type="match status" value="1"/>
</dbReference>
<sequence length="83" mass="9475">MSKQQLVLPYPPSGLNPNKRLHWAVKSKQAKAYKSECFLLAKAAGLKMEHKGTIKMSIEFTKPDRRKRDDDNIIASFKSGRDE</sequence>
<gene>
    <name evidence="1" type="ORF">DTO96_102436</name>
</gene>
<dbReference type="EMBL" id="CP031124">
    <property type="protein sequence ID" value="AXF86681.1"/>
    <property type="molecule type" value="Genomic_DNA"/>
</dbReference>
<dbReference type="OrthoDB" id="8811501at2"/>
<evidence type="ECO:0000313" key="1">
    <source>
        <dbReference type="EMBL" id="AXF86681.1"/>
    </source>
</evidence>
<keyword evidence="2" id="KW-1185">Reference proteome</keyword>
<dbReference type="GO" id="GO:0006310">
    <property type="term" value="P:DNA recombination"/>
    <property type="evidence" value="ECO:0007669"/>
    <property type="project" value="InterPro"/>
</dbReference>
<evidence type="ECO:0000313" key="2">
    <source>
        <dbReference type="Proteomes" id="UP000252182"/>
    </source>
</evidence>
<dbReference type="KEGG" id="hyf:DTO96_102436"/>
<name>A0A345DE93_9BURK</name>